<evidence type="ECO:0000256" key="4">
    <source>
        <dbReference type="RuleBase" id="RU004005"/>
    </source>
</evidence>
<dbReference type="PANTHER" id="PTHR13501">
    <property type="entry name" value="CHLOROPLAST 50S RIBOSOMAL PROTEIN L22-RELATED"/>
    <property type="match status" value="1"/>
</dbReference>
<comment type="caution">
    <text evidence="6">The sequence shown here is derived from an EMBL/GenBank/DDBJ whole genome shotgun (WGS) entry which is preliminary data.</text>
</comment>
<reference evidence="6 7" key="1">
    <citation type="submission" date="2023-08" db="EMBL/GenBank/DDBJ databases">
        <title>Black Yeasts Isolated from many extreme environments.</title>
        <authorList>
            <person name="Coleine C."/>
            <person name="Stajich J.E."/>
            <person name="Selbmann L."/>
        </authorList>
    </citation>
    <scope>NUCLEOTIDE SEQUENCE [LARGE SCALE GENOMIC DNA]</scope>
    <source>
        <strain evidence="6 7">CCFEE 5910</strain>
    </source>
</reference>
<dbReference type="Gene3D" id="3.90.470.10">
    <property type="entry name" value="Ribosomal protein L22/L17"/>
    <property type="match status" value="1"/>
</dbReference>
<name>A0AAN7SVF9_9EURO</name>
<feature type="compositionally biased region" description="Polar residues" evidence="5">
    <location>
        <begin position="70"/>
        <end position="92"/>
    </location>
</feature>
<feature type="compositionally biased region" description="Polar residues" evidence="5">
    <location>
        <begin position="39"/>
        <end position="61"/>
    </location>
</feature>
<dbReference type="GO" id="GO:0015934">
    <property type="term" value="C:large ribosomal subunit"/>
    <property type="evidence" value="ECO:0007669"/>
    <property type="project" value="InterPro"/>
</dbReference>
<evidence type="ECO:0000313" key="6">
    <source>
        <dbReference type="EMBL" id="KAK5081772.1"/>
    </source>
</evidence>
<evidence type="ECO:0000256" key="1">
    <source>
        <dbReference type="ARBA" id="ARBA00009451"/>
    </source>
</evidence>
<feature type="region of interest" description="Disordered" evidence="5">
    <location>
        <begin position="39"/>
        <end position="129"/>
    </location>
</feature>
<dbReference type="GO" id="GO:0006412">
    <property type="term" value="P:translation"/>
    <property type="evidence" value="ECO:0007669"/>
    <property type="project" value="InterPro"/>
</dbReference>
<dbReference type="PANTHER" id="PTHR13501:SF10">
    <property type="entry name" value="LARGE RIBOSOMAL SUBUNIT PROTEIN UL22M"/>
    <property type="match status" value="1"/>
</dbReference>
<feature type="region of interest" description="Disordered" evidence="5">
    <location>
        <begin position="335"/>
        <end position="364"/>
    </location>
</feature>
<dbReference type="InterPro" id="IPR047867">
    <property type="entry name" value="Ribosomal_uL22_bac/org-type"/>
</dbReference>
<dbReference type="Pfam" id="PF00237">
    <property type="entry name" value="Ribosomal_L22"/>
    <property type="match status" value="1"/>
</dbReference>
<evidence type="ECO:0000256" key="2">
    <source>
        <dbReference type="ARBA" id="ARBA00022980"/>
    </source>
</evidence>
<dbReference type="GO" id="GO:0003735">
    <property type="term" value="F:structural constituent of ribosome"/>
    <property type="evidence" value="ECO:0007669"/>
    <property type="project" value="InterPro"/>
</dbReference>
<keyword evidence="2 4" id="KW-0689">Ribosomal protein</keyword>
<accession>A0AAN7SVF9</accession>
<dbReference type="Proteomes" id="UP001309876">
    <property type="component" value="Unassembled WGS sequence"/>
</dbReference>
<dbReference type="InterPro" id="IPR036394">
    <property type="entry name" value="Ribosomal_uL22_sf"/>
</dbReference>
<dbReference type="FunFam" id="3.90.470.10:FF:000017">
    <property type="entry name" value="54S ribosomal protein L22, mitochondrial"/>
    <property type="match status" value="1"/>
</dbReference>
<evidence type="ECO:0000256" key="3">
    <source>
        <dbReference type="ARBA" id="ARBA00023274"/>
    </source>
</evidence>
<sequence>MSISSLARPRRPAAIPADLCSTFCALYIAARGLSTTATHRADGGSNNATPNPSHSAPPQTTKRADVGATANAQQQRTAVQNAKSQTPDNLSRPQPIAALKMTPAERAAAATRRARAELAAQQKKTASGMRLGGLARDSVFADDDSPDPEQQRLDPDNITTEYKELTKRSPINMEARLNPNPNARARWMRKMVMRNLRHRGRLTREMRIARTERTHTSRSRFFKTSMKKLAPLARQIAGKSIDEAILQMRFSKKKAAKEVLAHLVQARNEAIVVKGMGLADTNTQMSSEVAKVEFKGANMADLISTAIAEREGKGTRTPLDDSKYAALYTSMDARQVQDATQSEPSTSTGKAHEISNPSNTQPLATQTPLRTLKSSLQPSPTDIYVAQSWINRGKYGMVASPRARGRMDVLRPPHTGISVLLKEEKTRTREQTEKETKAIRKRMKGNVWSQLPDRPVTRQSQYVLW</sequence>
<proteinExistence type="inferred from homology"/>
<gene>
    <name evidence="6" type="primary">mrpl22</name>
    <name evidence="6" type="ORF">LTR05_007909</name>
</gene>
<dbReference type="InterPro" id="IPR001063">
    <property type="entry name" value="Ribosomal_uL22"/>
</dbReference>
<organism evidence="6 7">
    <name type="scientific">Lithohypha guttulata</name>
    <dbReference type="NCBI Taxonomy" id="1690604"/>
    <lineage>
        <taxon>Eukaryota</taxon>
        <taxon>Fungi</taxon>
        <taxon>Dikarya</taxon>
        <taxon>Ascomycota</taxon>
        <taxon>Pezizomycotina</taxon>
        <taxon>Eurotiomycetes</taxon>
        <taxon>Chaetothyriomycetidae</taxon>
        <taxon>Chaetothyriales</taxon>
        <taxon>Trichomeriaceae</taxon>
        <taxon>Lithohypha</taxon>
    </lineage>
</organism>
<feature type="compositionally biased region" description="Polar residues" evidence="5">
    <location>
        <begin position="337"/>
        <end position="364"/>
    </location>
</feature>
<evidence type="ECO:0000256" key="5">
    <source>
        <dbReference type="SAM" id="MobiDB-lite"/>
    </source>
</evidence>
<protein>
    <submittedName>
        <fullName evidence="6">39S ribosomal protein L22, mitochondrial</fullName>
    </submittedName>
</protein>
<dbReference type="EMBL" id="JAVRRJ010000009">
    <property type="protein sequence ID" value="KAK5081772.1"/>
    <property type="molecule type" value="Genomic_DNA"/>
</dbReference>
<dbReference type="AlphaFoldDB" id="A0AAN7SVF9"/>
<keyword evidence="7" id="KW-1185">Reference proteome</keyword>
<evidence type="ECO:0000313" key="7">
    <source>
        <dbReference type="Proteomes" id="UP001309876"/>
    </source>
</evidence>
<keyword evidence="3 4" id="KW-0687">Ribonucleoprotein</keyword>
<comment type="similarity">
    <text evidence="1 4">Belongs to the universal ribosomal protein uL22 family.</text>
</comment>
<dbReference type="SUPFAM" id="SSF54843">
    <property type="entry name" value="Ribosomal protein L22"/>
    <property type="match status" value="2"/>
</dbReference>